<gene>
    <name evidence="1" type="ORF">F383_09019</name>
</gene>
<dbReference type="EMBL" id="KN411651">
    <property type="protein sequence ID" value="KHG18891.1"/>
    <property type="molecule type" value="Genomic_DNA"/>
</dbReference>
<accession>A0A0B0P6B4</accession>
<dbReference type="Proteomes" id="UP000032142">
    <property type="component" value="Unassembled WGS sequence"/>
</dbReference>
<proteinExistence type="predicted"/>
<reference evidence="2" key="1">
    <citation type="submission" date="2014-09" db="EMBL/GenBank/DDBJ databases">
        <authorList>
            <person name="Mudge J."/>
            <person name="Ramaraj T."/>
            <person name="Lindquist I.E."/>
            <person name="Bharti A.K."/>
            <person name="Sundararajan A."/>
            <person name="Cameron C.T."/>
            <person name="Woodward J.E."/>
            <person name="May G.D."/>
            <person name="Brubaker C."/>
            <person name="Broadhvest J."/>
            <person name="Wilkins T.A."/>
        </authorList>
    </citation>
    <scope>NUCLEOTIDE SEQUENCE</scope>
    <source>
        <strain evidence="2">cv. AKA8401</strain>
    </source>
</reference>
<evidence type="ECO:0000313" key="2">
    <source>
        <dbReference type="Proteomes" id="UP000032142"/>
    </source>
</evidence>
<name>A0A0B0P6B4_GOSAR</name>
<sequence>MLTCTTRTRTVRVPGHVKSKGFTDLGYTIDRTPMCQPVVPQRTNYRVPRPCVTHGRATRPCAQPCGVKIDLV</sequence>
<protein>
    <submittedName>
        <fullName evidence="1">Uncharacterized protein</fullName>
    </submittedName>
</protein>
<dbReference type="AlphaFoldDB" id="A0A0B0P6B4"/>
<keyword evidence="2" id="KW-1185">Reference proteome</keyword>
<evidence type="ECO:0000313" key="1">
    <source>
        <dbReference type="EMBL" id="KHG18891.1"/>
    </source>
</evidence>
<organism evidence="1 2">
    <name type="scientific">Gossypium arboreum</name>
    <name type="common">Tree cotton</name>
    <name type="synonym">Gossypium nanking</name>
    <dbReference type="NCBI Taxonomy" id="29729"/>
    <lineage>
        <taxon>Eukaryota</taxon>
        <taxon>Viridiplantae</taxon>
        <taxon>Streptophyta</taxon>
        <taxon>Embryophyta</taxon>
        <taxon>Tracheophyta</taxon>
        <taxon>Spermatophyta</taxon>
        <taxon>Magnoliopsida</taxon>
        <taxon>eudicotyledons</taxon>
        <taxon>Gunneridae</taxon>
        <taxon>Pentapetalae</taxon>
        <taxon>rosids</taxon>
        <taxon>malvids</taxon>
        <taxon>Malvales</taxon>
        <taxon>Malvaceae</taxon>
        <taxon>Malvoideae</taxon>
        <taxon>Gossypium</taxon>
    </lineage>
</organism>